<dbReference type="EMBL" id="IACJ01051388">
    <property type="protein sequence ID" value="LAA43840.1"/>
    <property type="molecule type" value="Transcribed_RNA"/>
</dbReference>
<sequence length="102" mass="11623">MVSLTFMTVAVSWGHVITFCDLLTSKVKEEPDSLNIRDIKLTIAVIHLTMMARKIIKWGRGQLNKVLLGSKNFGLLCPNCGRKSRTTCNVSYYIKKKHSWHT</sequence>
<dbReference type="EMBL" id="IACJ01051387">
    <property type="protein sequence ID" value="LAA43838.1"/>
    <property type="molecule type" value="Transcribed_RNA"/>
</dbReference>
<evidence type="ECO:0000313" key="2">
    <source>
        <dbReference type="EMBL" id="LAA43840.1"/>
    </source>
</evidence>
<protein>
    <recommendedName>
        <fullName evidence="3">PiggyBac transposable element-derived protein domain-containing protein</fullName>
    </recommendedName>
</protein>
<keyword evidence="1" id="KW-0732">Signal</keyword>
<evidence type="ECO:0000256" key="1">
    <source>
        <dbReference type="SAM" id="SignalP"/>
    </source>
</evidence>
<dbReference type="AlphaFoldDB" id="A0A2D4F8P0"/>
<accession>A0A2D4F8P0</accession>
<organism evidence="2">
    <name type="scientific">Micrurus corallinus</name>
    <name type="common">Brazilian coral snake</name>
    <dbReference type="NCBI Taxonomy" id="54390"/>
    <lineage>
        <taxon>Eukaryota</taxon>
        <taxon>Metazoa</taxon>
        <taxon>Chordata</taxon>
        <taxon>Craniata</taxon>
        <taxon>Vertebrata</taxon>
        <taxon>Euteleostomi</taxon>
        <taxon>Lepidosauria</taxon>
        <taxon>Squamata</taxon>
        <taxon>Bifurcata</taxon>
        <taxon>Unidentata</taxon>
        <taxon>Episquamata</taxon>
        <taxon>Toxicofera</taxon>
        <taxon>Serpentes</taxon>
        <taxon>Colubroidea</taxon>
        <taxon>Elapidae</taxon>
        <taxon>Elapinae</taxon>
        <taxon>Micrurus</taxon>
    </lineage>
</organism>
<proteinExistence type="predicted"/>
<reference evidence="2" key="1">
    <citation type="submission" date="2017-07" db="EMBL/GenBank/DDBJ databases">
        <authorList>
            <person name="Mikheyev A."/>
            <person name="Grau M."/>
        </authorList>
    </citation>
    <scope>NUCLEOTIDE SEQUENCE</scope>
    <source>
        <tissue evidence="2">Venom_gland</tissue>
    </source>
</reference>
<evidence type="ECO:0008006" key="3">
    <source>
        <dbReference type="Google" id="ProtNLM"/>
    </source>
</evidence>
<name>A0A2D4F8P0_MICCO</name>
<feature type="signal peptide" evidence="1">
    <location>
        <begin position="1"/>
        <end position="18"/>
    </location>
</feature>
<reference evidence="2" key="2">
    <citation type="submission" date="2017-11" db="EMBL/GenBank/DDBJ databases">
        <title>Coralsnake Venomics: Analyses of Venom Gland Transcriptomes and Proteomes of Six Brazilian Taxa.</title>
        <authorList>
            <person name="Aird S.D."/>
            <person name="Jorge da Silva N."/>
            <person name="Qiu L."/>
            <person name="Villar-Briones A."/>
            <person name="Aparecida-Saddi V."/>
            <person name="Campos-Telles M.P."/>
            <person name="Grau M."/>
            <person name="Mikheyev A.S."/>
        </authorList>
    </citation>
    <scope>NUCLEOTIDE SEQUENCE</scope>
    <source>
        <tissue evidence="2">Venom_gland</tissue>
    </source>
</reference>
<feature type="chain" id="PRO_5015078555" description="PiggyBac transposable element-derived protein domain-containing protein" evidence="1">
    <location>
        <begin position="19"/>
        <end position="102"/>
    </location>
</feature>